<evidence type="ECO:0000256" key="10">
    <source>
        <dbReference type="ARBA" id="ARBA00048668"/>
    </source>
</evidence>
<evidence type="ECO:0000256" key="11">
    <source>
        <dbReference type="RuleBase" id="RU365100"/>
    </source>
</evidence>
<dbReference type="Gene3D" id="3.20.20.70">
    <property type="entry name" value="Aldolase class I"/>
    <property type="match status" value="1"/>
</dbReference>
<feature type="domain" description="Nicotinate/nicotinamide phosphoribosyltransferase" evidence="12">
    <location>
        <begin position="168"/>
        <end position="232"/>
    </location>
</feature>
<comment type="catalytic activity">
    <reaction evidence="10 11">
        <text>5-phospho-alpha-D-ribose 1-diphosphate + nicotinate + ATP + H2O = nicotinate beta-D-ribonucleotide + ADP + phosphate + diphosphate</text>
        <dbReference type="Rhea" id="RHEA:36163"/>
        <dbReference type="ChEBI" id="CHEBI:15377"/>
        <dbReference type="ChEBI" id="CHEBI:30616"/>
        <dbReference type="ChEBI" id="CHEBI:32544"/>
        <dbReference type="ChEBI" id="CHEBI:33019"/>
        <dbReference type="ChEBI" id="CHEBI:43474"/>
        <dbReference type="ChEBI" id="CHEBI:57502"/>
        <dbReference type="ChEBI" id="CHEBI:58017"/>
        <dbReference type="ChEBI" id="CHEBI:456216"/>
        <dbReference type="EC" id="6.3.4.21"/>
    </reaction>
</comment>
<keyword evidence="8 11" id="KW-0808">Transferase</keyword>
<evidence type="ECO:0000256" key="4">
    <source>
        <dbReference type="ARBA" id="ARBA00021569"/>
    </source>
</evidence>
<dbReference type="InterPro" id="IPR040727">
    <property type="entry name" value="NAPRTase_N"/>
</dbReference>
<organism evidence="14 15">
    <name type="scientific">Geodia barretti</name>
    <name type="common">Barrett's horny sponge</name>
    <dbReference type="NCBI Taxonomy" id="519541"/>
    <lineage>
        <taxon>Eukaryota</taxon>
        <taxon>Metazoa</taxon>
        <taxon>Porifera</taxon>
        <taxon>Demospongiae</taxon>
        <taxon>Heteroscleromorpha</taxon>
        <taxon>Tetractinellida</taxon>
        <taxon>Astrophorina</taxon>
        <taxon>Geodiidae</taxon>
        <taxon>Geodia</taxon>
    </lineage>
</organism>
<gene>
    <name evidence="14" type="ORF">GBAR_LOCUS16285</name>
</gene>
<evidence type="ECO:0000256" key="8">
    <source>
        <dbReference type="ARBA" id="ARBA00022679"/>
    </source>
</evidence>
<dbReference type="SUPFAM" id="SSF51690">
    <property type="entry name" value="Nicotinate/Quinolinate PRTase C-terminal domain-like"/>
    <property type="match status" value="1"/>
</dbReference>
<evidence type="ECO:0000256" key="7">
    <source>
        <dbReference type="ARBA" id="ARBA00022642"/>
    </source>
</evidence>
<evidence type="ECO:0000259" key="12">
    <source>
        <dbReference type="Pfam" id="PF04095"/>
    </source>
</evidence>
<feature type="domain" description="Nicotinate phosphoribosyltransferase N-terminal" evidence="13">
    <location>
        <begin position="24"/>
        <end position="146"/>
    </location>
</feature>
<dbReference type="Proteomes" id="UP001174909">
    <property type="component" value="Unassembled WGS sequence"/>
</dbReference>
<dbReference type="EC" id="6.3.4.21" evidence="3 11"/>
<dbReference type="Pfam" id="PF04095">
    <property type="entry name" value="NAPRTase"/>
    <property type="match status" value="1"/>
</dbReference>
<comment type="similarity">
    <text evidence="2 11">Belongs to the NAPRTase family.</text>
</comment>
<name>A0AA35SFP1_GEOBA</name>
<comment type="PTM">
    <text evidence="11">Transiently phosphorylated on a His residue during the reaction cycle. Phosphorylation strongly increases the affinity for substrates and increases the rate of nicotinate D-ribonucleotide production. Dephosphorylation regenerates the low-affinity form of the enzyme, leading to product release.</text>
</comment>
<dbReference type="InterPro" id="IPR013785">
    <property type="entry name" value="Aldolase_TIM"/>
</dbReference>
<evidence type="ECO:0000256" key="9">
    <source>
        <dbReference type="ARBA" id="ARBA00023426"/>
    </source>
</evidence>
<protein>
    <recommendedName>
        <fullName evidence="4 11">Nicotinate phosphoribosyltransferase</fullName>
        <ecNumber evidence="3 11">6.3.4.21</ecNumber>
    </recommendedName>
</protein>
<dbReference type="Pfam" id="PF17767">
    <property type="entry name" value="NAPRTase_N"/>
    <property type="match status" value="1"/>
</dbReference>
<evidence type="ECO:0000256" key="3">
    <source>
        <dbReference type="ARBA" id="ARBA00013236"/>
    </source>
</evidence>
<dbReference type="SUPFAM" id="SSF54675">
    <property type="entry name" value="Nicotinate/Quinolinate PRTase N-terminal domain-like"/>
    <property type="match status" value="1"/>
</dbReference>
<dbReference type="InterPro" id="IPR036068">
    <property type="entry name" value="Nicotinate_pribotase-like_C"/>
</dbReference>
<evidence type="ECO:0000256" key="6">
    <source>
        <dbReference type="ARBA" id="ARBA00022598"/>
    </source>
</evidence>
<dbReference type="InterPro" id="IPR006405">
    <property type="entry name" value="Nic_PRibTrfase_pncB"/>
</dbReference>
<evidence type="ECO:0000313" key="15">
    <source>
        <dbReference type="Proteomes" id="UP001174909"/>
    </source>
</evidence>
<keyword evidence="14" id="KW-0328">Glycosyltransferase</keyword>
<proteinExistence type="inferred from homology"/>
<evidence type="ECO:0000313" key="14">
    <source>
        <dbReference type="EMBL" id="CAI8028579.1"/>
    </source>
</evidence>
<dbReference type="Gene3D" id="3.20.140.10">
    <property type="entry name" value="nicotinate phosphoribosyltransferase"/>
    <property type="match status" value="1"/>
</dbReference>
<evidence type="ECO:0000256" key="2">
    <source>
        <dbReference type="ARBA" id="ARBA00010897"/>
    </source>
</evidence>
<evidence type="ECO:0000256" key="5">
    <source>
        <dbReference type="ARBA" id="ARBA00022553"/>
    </source>
</evidence>
<keyword evidence="5" id="KW-0597">Phosphoprotein</keyword>
<comment type="pathway">
    <text evidence="1 11">Cofactor biosynthesis; NAD(+) biosynthesis; nicotinate D-ribonucleotide from nicotinate: step 1/1.</text>
</comment>
<sequence length="237" mass="26248">MSADDDITRQERPAEASVGGGLALFTDLYQLTMLQAYFEERMTERAVFSLFVRRLPPRRNFLIACGLDIVLEYLESLRFTVQDLTYLDSLEIFSDRFLAWLADLRFTGDVHAVREGTPVFANEPILEVEAPLPEAQVIETFVMNQVQLQTMLASKANRVVTAARGRSVIDFGARRMHGTDAALNAARAFWIAGVNATSNVLAGKQFGIPVAGTLAHSYIQAHGDEAAAFRAFANLYP</sequence>
<dbReference type="InterPro" id="IPR007229">
    <property type="entry name" value="Nic_PRibTrfase-Fam"/>
</dbReference>
<dbReference type="GO" id="GO:0004516">
    <property type="term" value="F:nicotinate phosphoribosyltransferase activity"/>
    <property type="evidence" value="ECO:0007669"/>
    <property type="project" value="UniProtKB-UniRule"/>
</dbReference>
<keyword evidence="15" id="KW-1185">Reference proteome</keyword>
<dbReference type="GO" id="GO:0005829">
    <property type="term" value="C:cytosol"/>
    <property type="evidence" value="ECO:0007669"/>
    <property type="project" value="TreeGrafter"/>
</dbReference>
<dbReference type="NCBIfam" id="TIGR01513">
    <property type="entry name" value="NAPRTase_put"/>
    <property type="match status" value="1"/>
</dbReference>
<reference evidence="14" key="1">
    <citation type="submission" date="2023-03" db="EMBL/GenBank/DDBJ databases">
        <authorList>
            <person name="Steffen K."/>
            <person name="Cardenas P."/>
        </authorList>
    </citation>
    <scope>NUCLEOTIDE SEQUENCE</scope>
</reference>
<comment type="function">
    <text evidence="9">Catalyzes the first step in the biosynthesis of NAD from nicotinic acid, the ATP-dependent synthesis of beta-nicotinate D-ribonucleotide from nicotinate and 5-phospho-D-ribose 1-phosphate. Helps prevent cellular oxidative stress via its role in NAD biosynthesis.</text>
</comment>
<dbReference type="GO" id="GO:0016757">
    <property type="term" value="F:glycosyltransferase activity"/>
    <property type="evidence" value="ECO:0007669"/>
    <property type="project" value="UniProtKB-KW"/>
</dbReference>
<dbReference type="InterPro" id="IPR041525">
    <property type="entry name" value="N/Namide_PRibTrfase"/>
</dbReference>
<evidence type="ECO:0000259" key="13">
    <source>
        <dbReference type="Pfam" id="PF17767"/>
    </source>
</evidence>
<keyword evidence="7 11" id="KW-0662">Pyridine nucleotide biosynthesis</keyword>
<accession>A0AA35SFP1</accession>
<dbReference type="PANTHER" id="PTHR11098">
    <property type="entry name" value="NICOTINATE PHOSPHORIBOSYLTRANSFERASE"/>
    <property type="match status" value="1"/>
</dbReference>
<dbReference type="AlphaFoldDB" id="A0AA35SFP1"/>
<dbReference type="PANTHER" id="PTHR11098:SF1">
    <property type="entry name" value="NICOTINATE PHOSPHORIBOSYLTRANSFERASE"/>
    <property type="match status" value="1"/>
</dbReference>
<keyword evidence="6 11" id="KW-0436">Ligase</keyword>
<comment type="caution">
    <text evidence="14">The sequence shown here is derived from an EMBL/GenBank/DDBJ whole genome shotgun (WGS) entry which is preliminary data.</text>
</comment>
<dbReference type="EMBL" id="CASHTH010002348">
    <property type="protein sequence ID" value="CAI8028579.1"/>
    <property type="molecule type" value="Genomic_DNA"/>
</dbReference>
<dbReference type="GO" id="GO:0034355">
    <property type="term" value="P:NAD+ biosynthetic process via the salvage pathway"/>
    <property type="evidence" value="ECO:0007669"/>
    <property type="project" value="TreeGrafter"/>
</dbReference>
<evidence type="ECO:0000256" key="1">
    <source>
        <dbReference type="ARBA" id="ARBA00004952"/>
    </source>
</evidence>